<feature type="compositionally biased region" description="Basic residues" evidence="1">
    <location>
        <begin position="322"/>
        <end position="346"/>
    </location>
</feature>
<keyword evidence="4" id="KW-1185">Reference proteome</keyword>
<dbReference type="PANTHER" id="PTHR43662:SF3">
    <property type="entry name" value="DOMAIN PROTEIN, PUTATIVE (AFU_ORTHOLOGUE AFUA_6G11970)-RELATED"/>
    <property type="match status" value="1"/>
</dbReference>
<feature type="compositionally biased region" description="Gly residues" evidence="1">
    <location>
        <begin position="187"/>
        <end position="196"/>
    </location>
</feature>
<name>A0A9P7RV19_9AGAR</name>
<dbReference type="KEGG" id="more:E1B28_011587"/>
<protein>
    <recommendedName>
        <fullName evidence="2">DUF1996 domain-containing protein</fullName>
    </recommendedName>
</protein>
<evidence type="ECO:0000256" key="1">
    <source>
        <dbReference type="SAM" id="MobiDB-lite"/>
    </source>
</evidence>
<feature type="region of interest" description="Disordered" evidence="1">
    <location>
        <begin position="135"/>
        <end position="346"/>
    </location>
</feature>
<dbReference type="GeneID" id="66080662"/>
<evidence type="ECO:0000313" key="3">
    <source>
        <dbReference type="EMBL" id="KAG7089962.1"/>
    </source>
</evidence>
<dbReference type="PANTHER" id="PTHR43662">
    <property type="match status" value="1"/>
</dbReference>
<evidence type="ECO:0000259" key="2">
    <source>
        <dbReference type="Pfam" id="PF09362"/>
    </source>
</evidence>
<dbReference type="AlphaFoldDB" id="A0A9P7RV19"/>
<comment type="caution">
    <text evidence="3">The sequence shown here is derived from an EMBL/GenBank/DDBJ whole genome shotgun (WGS) entry which is preliminary data.</text>
</comment>
<organism evidence="3 4">
    <name type="scientific">Marasmius oreades</name>
    <name type="common">fairy-ring Marasmius</name>
    <dbReference type="NCBI Taxonomy" id="181124"/>
    <lineage>
        <taxon>Eukaryota</taxon>
        <taxon>Fungi</taxon>
        <taxon>Dikarya</taxon>
        <taxon>Basidiomycota</taxon>
        <taxon>Agaricomycotina</taxon>
        <taxon>Agaricomycetes</taxon>
        <taxon>Agaricomycetidae</taxon>
        <taxon>Agaricales</taxon>
        <taxon>Marasmiineae</taxon>
        <taxon>Marasmiaceae</taxon>
        <taxon>Marasmius</taxon>
    </lineage>
</organism>
<evidence type="ECO:0000313" key="4">
    <source>
        <dbReference type="Proteomes" id="UP001049176"/>
    </source>
</evidence>
<feature type="compositionally biased region" description="Low complexity" evidence="1">
    <location>
        <begin position="231"/>
        <end position="309"/>
    </location>
</feature>
<feature type="region of interest" description="Disordered" evidence="1">
    <location>
        <begin position="1"/>
        <end position="31"/>
    </location>
</feature>
<accession>A0A9P7RV19</accession>
<dbReference type="Proteomes" id="UP001049176">
    <property type="component" value="Chromosome 7"/>
</dbReference>
<proteinExistence type="predicted"/>
<dbReference type="Pfam" id="PF09362">
    <property type="entry name" value="DUF1996"/>
    <property type="match status" value="1"/>
</dbReference>
<feature type="domain" description="DUF1996" evidence="2">
    <location>
        <begin position="2"/>
        <end position="86"/>
    </location>
</feature>
<feature type="compositionally biased region" description="Polar residues" evidence="1">
    <location>
        <begin position="152"/>
        <end position="164"/>
    </location>
</feature>
<dbReference type="OrthoDB" id="74764at2759"/>
<gene>
    <name evidence="3" type="ORF">E1B28_011587</name>
</gene>
<dbReference type="InterPro" id="IPR018535">
    <property type="entry name" value="DUF1996"/>
</dbReference>
<sequence length="346" mass="35201">MCWDGKNVDSPDHKSHVAFPSGGPDTGGCSDPKFPVTLPRVFMEMYWGTADFKDHVQDAMNPEQPFVFANGDPTGYGYHGDYINGWKPDVLQRVVDECDCDPNGSLDCCAAKGIFTLDKDSKCRITKAIDEATQGTLPKLPGNNPIQAEGTRATSFPDTTNPNLLSPIYVYRGDTPDKVGTPSGSAASGGGTGVSSGSGSESGQSGSSGSDQTPPPTGGEQNGNSDQPPTSGTGSASSDGGQSLPTTLTSSAASPPPTSGSNNDNTGSGSNGNNQSNQSGQSLPVSPPTGSGSSGSSSGGTSNSSSQQGSTGGSGSKTCKSGVKKRSSKAKRHGNSVRRRFHASDF</sequence>
<dbReference type="RefSeq" id="XP_043006432.1">
    <property type="nucleotide sequence ID" value="XM_043156645.1"/>
</dbReference>
<feature type="compositionally biased region" description="Basic and acidic residues" evidence="1">
    <location>
        <begin position="1"/>
        <end position="15"/>
    </location>
</feature>
<reference evidence="3" key="1">
    <citation type="journal article" date="2021" name="Genome Biol. Evol.">
        <title>The assembled and annotated genome of the fairy-ring fungus Marasmius oreades.</title>
        <authorList>
            <person name="Hiltunen M."/>
            <person name="Ament-Velasquez S.L."/>
            <person name="Johannesson H."/>
        </authorList>
    </citation>
    <scope>NUCLEOTIDE SEQUENCE</scope>
    <source>
        <strain evidence="3">03SP1</strain>
    </source>
</reference>
<feature type="compositionally biased region" description="Low complexity" evidence="1">
    <location>
        <begin position="197"/>
        <end position="212"/>
    </location>
</feature>
<dbReference type="EMBL" id="CM032187">
    <property type="protein sequence ID" value="KAG7089962.1"/>
    <property type="molecule type" value="Genomic_DNA"/>
</dbReference>